<dbReference type="PROSITE" id="PS00710">
    <property type="entry name" value="PGM_PMM"/>
    <property type="match status" value="1"/>
</dbReference>
<evidence type="ECO:0000256" key="1">
    <source>
        <dbReference type="ARBA" id="ARBA00001946"/>
    </source>
</evidence>
<protein>
    <submittedName>
        <fullName evidence="12">Phosphomannomutase</fullName>
    </submittedName>
</protein>
<dbReference type="InterPro" id="IPR005844">
    <property type="entry name" value="A-D-PHexomutase_a/b/a-I"/>
</dbReference>
<evidence type="ECO:0000313" key="13">
    <source>
        <dbReference type="Proteomes" id="UP000198598"/>
    </source>
</evidence>
<dbReference type="EMBL" id="FOLQ01000018">
    <property type="protein sequence ID" value="SFE73085.1"/>
    <property type="molecule type" value="Genomic_DNA"/>
</dbReference>
<evidence type="ECO:0000259" key="9">
    <source>
        <dbReference type="Pfam" id="PF02878"/>
    </source>
</evidence>
<feature type="domain" description="Alpha-D-phosphohexomutase alpha/beta/alpha" evidence="11">
    <location>
        <begin position="270"/>
        <end position="379"/>
    </location>
</feature>
<dbReference type="InterPro" id="IPR036900">
    <property type="entry name" value="A-D-PHexomutase_C_sf"/>
</dbReference>
<dbReference type="RefSeq" id="WP_093832596.1">
    <property type="nucleotide sequence ID" value="NZ_FOLQ01000018.1"/>
</dbReference>
<dbReference type="InterPro" id="IPR005841">
    <property type="entry name" value="Alpha-D-phosphohexomutase_SF"/>
</dbReference>
<keyword evidence="6" id="KW-0413">Isomerase</keyword>
<dbReference type="InterPro" id="IPR005845">
    <property type="entry name" value="A-D-PHexomutase_a/b/a-II"/>
</dbReference>
<feature type="domain" description="Alpha-D-phosphohexomutase alpha/beta/alpha" evidence="10">
    <location>
        <begin position="163"/>
        <end position="263"/>
    </location>
</feature>
<dbReference type="GO" id="GO:0005975">
    <property type="term" value="P:carbohydrate metabolic process"/>
    <property type="evidence" value="ECO:0007669"/>
    <property type="project" value="InterPro"/>
</dbReference>
<dbReference type="Pfam" id="PF02880">
    <property type="entry name" value="PGM_PMM_III"/>
    <property type="match status" value="1"/>
</dbReference>
<dbReference type="InterPro" id="IPR005846">
    <property type="entry name" value="A-D-PHexomutase_a/b/a-III"/>
</dbReference>
<dbReference type="PRINTS" id="PR00509">
    <property type="entry name" value="PGMPMM"/>
</dbReference>
<evidence type="ECO:0000259" key="10">
    <source>
        <dbReference type="Pfam" id="PF02879"/>
    </source>
</evidence>
<dbReference type="SUPFAM" id="SSF53738">
    <property type="entry name" value="Phosphoglucomutase, first 3 domains"/>
    <property type="match status" value="3"/>
</dbReference>
<dbReference type="GO" id="GO:0004615">
    <property type="term" value="F:phosphomannomutase activity"/>
    <property type="evidence" value="ECO:0007669"/>
    <property type="project" value="TreeGrafter"/>
</dbReference>
<comment type="cofactor">
    <cofactor evidence="1">
        <name>Mg(2+)</name>
        <dbReference type="ChEBI" id="CHEBI:18420"/>
    </cofactor>
</comment>
<dbReference type="GO" id="GO:0006048">
    <property type="term" value="P:UDP-N-acetylglucosamine biosynthetic process"/>
    <property type="evidence" value="ECO:0007669"/>
    <property type="project" value="TreeGrafter"/>
</dbReference>
<keyword evidence="5 7" id="KW-0460">Magnesium</keyword>
<dbReference type="GO" id="GO:0009252">
    <property type="term" value="P:peptidoglycan biosynthetic process"/>
    <property type="evidence" value="ECO:0007669"/>
    <property type="project" value="TreeGrafter"/>
</dbReference>
<evidence type="ECO:0000259" key="8">
    <source>
        <dbReference type="Pfam" id="PF00408"/>
    </source>
</evidence>
<dbReference type="GO" id="GO:0008966">
    <property type="term" value="F:phosphoglucosamine mutase activity"/>
    <property type="evidence" value="ECO:0007669"/>
    <property type="project" value="InterPro"/>
</dbReference>
<keyword evidence="3" id="KW-0597">Phosphoprotein</keyword>
<comment type="similarity">
    <text evidence="2 7">Belongs to the phosphohexose mutase family.</text>
</comment>
<dbReference type="Pfam" id="PF02879">
    <property type="entry name" value="PGM_PMM_II"/>
    <property type="match status" value="1"/>
</dbReference>
<evidence type="ECO:0000313" key="12">
    <source>
        <dbReference type="EMBL" id="SFE73085.1"/>
    </source>
</evidence>
<feature type="domain" description="Alpha-D-phosphohexomutase alpha/beta/alpha" evidence="9">
    <location>
        <begin position="8"/>
        <end position="141"/>
    </location>
</feature>
<gene>
    <name evidence="12" type="ORF">SAMN05216167_11889</name>
</gene>
<keyword evidence="4 7" id="KW-0479">Metal-binding</keyword>
<dbReference type="Pfam" id="PF00408">
    <property type="entry name" value="PGM_PMM_IV"/>
    <property type="match status" value="1"/>
</dbReference>
<evidence type="ECO:0000256" key="4">
    <source>
        <dbReference type="ARBA" id="ARBA00022723"/>
    </source>
</evidence>
<dbReference type="InterPro" id="IPR016066">
    <property type="entry name" value="A-D-PHexomutase_CS"/>
</dbReference>
<proteinExistence type="inferred from homology"/>
<dbReference type="PANTHER" id="PTHR42946">
    <property type="entry name" value="PHOSPHOHEXOSE MUTASE"/>
    <property type="match status" value="1"/>
</dbReference>
<reference evidence="12 13" key="1">
    <citation type="submission" date="2016-10" db="EMBL/GenBank/DDBJ databases">
        <authorList>
            <person name="de Groot N.N."/>
        </authorList>
    </citation>
    <scope>NUCLEOTIDE SEQUENCE [LARGE SCALE GENOMIC DNA]</scope>
    <source>
        <strain evidence="12 13">DSM 26130</strain>
    </source>
</reference>
<dbReference type="InterPro" id="IPR005843">
    <property type="entry name" value="A-D-PHexomutase_C"/>
</dbReference>
<dbReference type="Pfam" id="PF02878">
    <property type="entry name" value="PGM_PMM_I"/>
    <property type="match status" value="1"/>
</dbReference>
<dbReference type="NCBIfam" id="TIGR03990">
    <property type="entry name" value="Arch_GlmM"/>
    <property type="match status" value="1"/>
</dbReference>
<evidence type="ECO:0000256" key="6">
    <source>
        <dbReference type="ARBA" id="ARBA00023235"/>
    </source>
</evidence>
<dbReference type="Gene3D" id="3.30.310.50">
    <property type="entry name" value="Alpha-D-phosphohexomutase, C-terminal domain"/>
    <property type="match status" value="1"/>
</dbReference>
<dbReference type="AlphaFoldDB" id="A0A1I2CY19"/>
<dbReference type="OrthoDB" id="9806956at2"/>
<evidence type="ECO:0000259" key="11">
    <source>
        <dbReference type="Pfam" id="PF02880"/>
    </source>
</evidence>
<dbReference type="GO" id="GO:0000287">
    <property type="term" value="F:magnesium ion binding"/>
    <property type="evidence" value="ECO:0007669"/>
    <property type="project" value="InterPro"/>
</dbReference>
<evidence type="ECO:0000256" key="5">
    <source>
        <dbReference type="ARBA" id="ARBA00022842"/>
    </source>
</evidence>
<dbReference type="PANTHER" id="PTHR42946:SF1">
    <property type="entry name" value="PHOSPHOGLUCOMUTASE (ALPHA-D-GLUCOSE-1,6-BISPHOSPHATE-DEPENDENT)"/>
    <property type="match status" value="1"/>
</dbReference>
<evidence type="ECO:0000256" key="3">
    <source>
        <dbReference type="ARBA" id="ARBA00022553"/>
    </source>
</evidence>
<dbReference type="Gene3D" id="3.40.120.10">
    <property type="entry name" value="Alpha-D-Glucose-1,6-Bisphosphate, subunit A, domain 3"/>
    <property type="match status" value="3"/>
</dbReference>
<sequence>MALIKSISGIRGTIGGRSGNGLTPLDVVKFTAAFGQWLRQRNPDLLSVVIGRDGRISGDMVSKLVAATLQGLGLHVIDLRLSTTPTVELAVPGEGAAGGIIITASHNPIQWNALKLLNEKGEFISEQDGAEVLEIAEAETFDFAEVRKLGQYRADTSWLQKHIDQILALPLVDRDAIAKRNFRVVVDAVNSTGGLAVPMLLEALGVEQITKLHCEPTGYFAHNPEPLPENLRDIIKEMTKGNADLGIVVDPDVDRLALICEDGSPFGEEYTLVAVADYVLKNRAADGHPAGNTVSNMSSTAALRDVTRKYSGQHFASAVGEVNVVNMMKETGAVIGGEGNGGIIYPDLHFGRDALVGIALFLSHLARLGKSASMMRRTYPNYYISKNKIELTPDINVDAVLARIQAKYARNPINTIDGVKIEFDKEWVHLRKSNTEPIIRIYSESDTLATADHLAGKIISDIREMITEKR</sequence>
<dbReference type="InterPro" id="IPR050060">
    <property type="entry name" value="Phosphoglucosamine_mutase"/>
</dbReference>
<evidence type="ECO:0000256" key="7">
    <source>
        <dbReference type="RuleBase" id="RU004326"/>
    </source>
</evidence>
<dbReference type="STRING" id="662367.SAMN05216167_11889"/>
<dbReference type="Proteomes" id="UP000198598">
    <property type="component" value="Unassembled WGS sequence"/>
</dbReference>
<feature type="domain" description="Alpha-D-phosphohexomutase C-terminal" evidence="8">
    <location>
        <begin position="401"/>
        <end position="458"/>
    </location>
</feature>
<dbReference type="SUPFAM" id="SSF55957">
    <property type="entry name" value="Phosphoglucomutase, C-terminal domain"/>
    <property type="match status" value="1"/>
</dbReference>
<organism evidence="12 13">
    <name type="scientific">Spirosoma endophyticum</name>
    <dbReference type="NCBI Taxonomy" id="662367"/>
    <lineage>
        <taxon>Bacteria</taxon>
        <taxon>Pseudomonadati</taxon>
        <taxon>Bacteroidota</taxon>
        <taxon>Cytophagia</taxon>
        <taxon>Cytophagales</taxon>
        <taxon>Cytophagaceae</taxon>
        <taxon>Spirosoma</taxon>
    </lineage>
</organism>
<evidence type="ECO:0000256" key="2">
    <source>
        <dbReference type="ARBA" id="ARBA00010231"/>
    </source>
</evidence>
<dbReference type="InterPro" id="IPR016055">
    <property type="entry name" value="A-D-PHexomutase_a/b/a-I/II/III"/>
</dbReference>
<accession>A0A1I2CY19</accession>
<dbReference type="InterPro" id="IPR024086">
    <property type="entry name" value="GlmM_arc-type"/>
</dbReference>
<dbReference type="GO" id="GO:0005829">
    <property type="term" value="C:cytosol"/>
    <property type="evidence" value="ECO:0007669"/>
    <property type="project" value="TreeGrafter"/>
</dbReference>
<name>A0A1I2CY19_9BACT</name>
<keyword evidence="13" id="KW-1185">Reference proteome</keyword>